<dbReference type="InterPro" id="IPR014284">
    <property type="entry name" value="RNA_pol_sigma-70_dom"/>
</dbReference>
<feature type="domain" description="RNA polymerase sigma-70 region 2" evidence="5">
    <location>
        <begin position="35"/>
        <end position="100"/>
    </location>
</feature>
<dbReference type="InterPro" id="IPR007627">
    <property type="entry name" value="RNA_pol_sigma70_r2"/>
</dbReference>
<accession>A0ABY4S1J6</accession>
<dbReference type="InterPro" id="IPR013249">
    <property type="entry name" value="RNA_pol_sigma70_r4_t2"/>
</dbReference>
<dbReference type="SUPFAM" id="SSF88659">
    <property type="entry name" value="Sigma3 and sigma4 domains of RNA polymerase sigma factors"/>
    <property type="match status" value="1"/>
</dbReference>
<sequence length="205" mass="22776">MPPPLPAAPDEAEDQVARAWLRAAAAGDRDAFGCLYRQLYPRLRRFLARLNPRHDQVDEAINDAMLVVWRRAGEFRGESRVSTWVTGIAYRCQLQALRRAAPADEVSASAPEAADAALRPDDADATGRHELRDWLDQGLQRLPADQRSTLLLAYVMGESCEDIAQIMGCPVGTVKARLFHARVRLRHLLPDLANATRPSANGDWT</sequence>
<dbReference type="InterPro" id="IPR036388">
    <property type="entry name" value="WH-like_DNA-bd_sf"/>
</dbReference>
<keyword evidence="2" id="KW-0805">Transcription regulation</keyword>
<evidence type="ECO:0000256" key="4">
    <source>
        <dbReference type="ARBA" id="ARBA00023163"/>
    </source>
</evidence>
<gene>
    <name evidence="7" type="ORF">MW290_01405</name>
</gene>
<reference evidence="7" key="1">
    <citation type="submission" date="2022-05" db="EMBL/GenBank/DDBJ databases">
        <title>An RpoN-dependent PEP-CTERM gene is involved in floc formation of an Aquincola tertiaricarbonis strain.</title>
        <authorList>
            <person name="Qiu D."/>
            <person name="Xia M."/>
        </authorList>
    </citation>
    <scope>NUCLEOTIDE SEQUENCE</scope>
    <source>
        <strain evidence="7">RN12</strain>
    </source>
</reference>
<dbReference type="InterPro" id="IPR013324">
    <property type="entry name" value="RNA_pol_sigma_r3/r4-like"/>
</dbReference>
<dbReference type="InterPro" id="IPR013325">
    <property type="entry name" value="RNA_pol_sigma_r2"/>
</dbReference>
<dbReference type="Pfam" id="PF08281">
    <property type="entry name" value="Sigma70_r4_2"/>
    <property type="match status" value="1"/>
</dbReference>
<evidence type="ECO:0000256" key="2">
    <source>
        <dbReference type="ARBA" id="ARBA00023015"/>
    </source>
</evidence>
<keyword evidence="8" id="KW-1185">Reference proteome</keyword>
<keyword evidence="4" id="KW-0804">Transcription</keyword>
<evidence type="ECO:0000259" key="6">
    <source>
        <dbReference type="Pfam" id="PF08281"/>
    </source>
</evidence>
<dbReference type="NCBIfam" id="TIGR02937">
    <property type="entry name" value="sigma70-ECF"/>
    <property type="match status" value="1"/>
</dbReference>
<organism evidence="7 8">
    <name type="scientific">Aquincola tertiaricarbonis</name>
    <dbReference type="NCBI Taxonomy" id="391953"/>
    <lineage>
        <taxon>Bacteria</taxon>
        <taxon>Pseudomonadati</taxon>
        <taxon>Pseudomonadota</taxon>
        <taxon>Betaproteobacteria</taxon>
        <taxon>Burkholderiales</taxon>
        <taxon>Sphaerotilaceae</taxon>
        <taxon>Aquincola</taxon>
    </lineage>
</organism>
<evidence type="ECO:0000256" key="3">
    <source>
        <dbReference type="ARBA" id="ARBA00023082"/>
    </source>
</evidence>
<dbReference type="Gene3D" id="1.10.1740.10">
    <property type="match status" value="1"/>
</dbReference>
<feature type="domain" description="RNA polymerase sigma factor 70 region 4 type 2" evidence="6">
    <location>
        <begin position="133"/>
        <end position="185"/>
    </location>
</feature>
<comment type="similarity">
    <text evidence="1">Belongs to the sigma-70 factor family. ECF subfamily.</text>
</comment>
<dbReference type="Proteomes" id="UP001056201">
    <property type="component" value="Chromosome 1"/>
</dbReference>
<dbReference type="Pfam" id="PF04542">
    <property type="entry name" value="Sigma70_r2"/>
    <property type="match status" value="1"/>
</dbReference>
<dbReference type="RefSeq" id="WP_250195579.1">
    <property type="nucleotide sequence ID" value="NZ_CP097635.1"/>
</dbReference>
<protein>
    <submittedName>
        <fullName evidence="7">Sigma-70 family RNA polymerase sigma factor</fullName>
    </submittedName>
</protein>
<evidence type="ECO:0000259" key="5">
    <source>
        <dbReference type="Pfam" id="PF04542"/>
    </source>
</evidence>
<proteinExistence type="inferred from homology"/>
<evidence type="ECO:0000256" key="1">
    <source>
        <dbReference type="ARBA" id="ARBA00010641"/>
    </source>
</evidence>
<evidence type="ECO:0000313" key="8">
    <source>
        <dbReference type="Proteomes" id="UP001056201"/>
    </source>
</evidence>
<dbReference type="CDD" id="cd06171">
    <property type="entry name" value="Sigma70_r4"/>
    <property type="match status" value="1"/>
</dbReference>
<dbReference type="PANTHER" id="PTHR43133">
    <property type="entry name" value="RNA POLYMERASE ECF-TYPE SIGMA FACTO"/>
    <property type="match status" value="1"/>
</dbReference>
<dbReference type="SUPFAM" id="SSF88946">
    <property type="entry name" value="Sigma2 domain of RNA polymerase sigma factors"/>
    <property type="match status" value="1"/>
</dbReference>
<dbReference type="InterPro" id="IPR039425">
    <property type="entry name" value="RNA_pol_sigma-70-like"/>
</dbReference>
<dbReference type="EMBL" id="CP097635">
    <property type="protein sequence ID" value="URI07313.1"/>
    <property type="molecule type" value="Genomic_DNA"/>
</dbReference>
<name>A0ABY4S1J6_AQUTE</name>
<dbReference type="Gene3D" id="1.10.10.10">
    <property type="entry name" value="Winged helix-like DNA-binding domain superfamily/Winged helix DNA-binding domain"/>
    <property type="match status" value="1"/>
</dbReference>
<keyword evidence="3" id="KW-0731">Sigma factor</keyword>
<dbReference type="PANTHER" id="PTHR43133:SF32">
    <property type="entry name" value="BLR3042 PROTEIN"/>
    <property type="match status" value="1"/>
</dbReference>
<evidence type="ECO:0000313" key="7">
    <source>
        <dbReference type="EMBL" id="URI07313.1"/>
    </source>
</evidence>